<dbReference type="Proteomes" id="UP000292447">
    <property type="component" value="Chromosome VII"/>
</dbReference>
<proteinExistence type="inferred from homology"/>
<evidence type="ECO:0000256" key="15">
    <source>
        <dbReference type="RuleBase" id="RU367007"/>
    </source>
</evidence>
<sequence>MAVTISFKVKVSQGNNRYSHCTPSRGVFGAPRDDAQCAHATRVLYGPTHFSFQKLRLFSLQTTHKMAKKSLLKSAAVQKRSDSLLAVDPVAAPRFGDGKLRPYIVTEIPSEVTRSRTITRQEWPLLAFLFVLGCFVRLRNISIPNSVVFDEVHFGGFARKYVLGRFFMDVHPPLAKMLFAAVASLGGFDGLFEFTAIGDSYPAHVPFVLMRSFSAVLGLATVFLLYLTLRASGVRPIVACSTATLLLIENAFVTISKYILLDSPLLFFVASAVYAFKKFEIQKPFSMAWYRALFSCLISLGLAFSSKWVGLFTIAWAGVLCAIHMWLLIGDLQVKSHVIWKQAVTRASILLGVPVVLYLAFFSVHFSVLSHDGDGLAFMLSAFKAGLTGNTVPHSTTGPVGFGSVVSLRHINTRGGYLHSHKHFYPAGSKQQQVTLYPHIDTNNDWVIEPYNDTMPQTFVPIRNGDKIRLKHVKSGLRLHSHDEKPPVSDRDWQKEVSCYGFEGFGGDANDDWIVEIVQHKTKGAAKDDLRAIESVFRLRHAMSGHYLFSSDIKLPEEWGFGQQEVTSASQGARPLTHWFIETNSNDKFSGNDIVSYPALGFFQKFVESHKVMWNINSGLTSHHNWQSDPHEWPLLLRGINYWNKNHTQVYFIGNPVVWWTASACLFGFLVHAGISLIKWQAGAPLNVKKAAFNYNYQMFTYFVGWAIHYMPFFIMGRQLFLHHYLPAQYFAILGLGHFFDLLVTLSQRYSKPAYAFLVVFLTVTGVAYHTLSPLISGTPWTKGQCLKSKIVSNWDYDCNTFFDTPKQYYDFLLTSQTEAAKSAASVASASVVNEAKETPVVVELELRVLAASNDAHEEPPAAETHAGEWPFGDQVVQEENPQGELFDEATVGKEGNIGEAELPETLDEPESQIQEQPAQVAEPVEVHHEEVAEPVIASSWPEPVIQGKPIGAVDPKIRAQQVIEQEKAEEVAH</sequence>
<dbReference type="CDD" id="cd23283">
    <property type="entry name" value="beta-trefoil_MIR_PMT1-like"/>
    <property type="match status" value="1"/>
</dbReference>
<comment type="similarity">
    <text evidence="3 15">Belongs to the glycosyltransferase 39 family.</text>
</comment>
<protein>
    <recommendedName>
        <fullName evidence="4 15">Dolichyl-phosphate-mannose--protein mannosyltransferase</fullName>
        <ecNumber evidence="4 15">2.4.1.109</ecNumber>
    </recommendedName>
</protein>
<organism evidence="17 18">
    <name type="scientific">Metschnikowia aff. pulcherrima</name>
    <dbReference type="NCBI Taxonomy" id="2163413"/>
    <lineage>
        <taxon>Eukaryota</taxon>
        <taxon>Fungi</taxon>
        <taxon>Dikarya</taxon>
        <taxon>Ascomycota</taxon>
        <taxon>Saccharomycotina</taxon>
        <taxon>Pichiomycetes</taxon>
        <taxon>Metschnikowiaceae</taxon>
        <taxon>Metschnikowia</taxon>
    </lineage>
</organism>
<feature type="transmembrane region" description="Helical" evidence="15">
    <location>
        <begin position="699"/>
        <end position="716"/>
    </location>
</feature>
<dbReference type="GO" id="GO:0004169">
    <property type="term" value="F:dolichyl-phosphate-mannose-protein mannosyltransferase activity"/>
    <property type="evidence" value="ECO:0007669"/>
    <property type="project" value="UniProtKB-UniRule"/>
</dbReference>
<evidence type="ECO:0000256" key="2">
    <source>
        <dbReference type="ARBA" id="ARBA00004922"/>
    </source>
</evidence>
<evidence type="ECO:0000256" key="6">
    <source>
        <dbReference type="ARBA" id="ARBA00022679"/>
    </source>
</evidence>
<feature type="transmembrane region" description="Helical" evidence="15">
    <location>
        <begin position="349"/>
        <end position="369"/>
    </location>
</feature>
<name>A0A4P6XTV9_9ASCO</name>
<feature type="domain" description="MIR" evidence="16">
    <location>
        <begin position="397"/>
        <end position="451"/>
    </location>
</feature>
<evidence type="ECO:0000256" key="9">
    <source>
        <dbReference type="ARBA" id="ARBA00022824"/>
    </source>
</evidence>
<evidence type="ECO:0000256" key="8">
    <source>
        <dbReference type="ARBA" id="ARBA00022737"/>
    </source>
</evidence>
<evidence type="ECO:0000256" key="14">
    <source>
        <dbReference type="ARBA" id="ARBA00045102"/>
    </source>
</evidence>
<dbReference type="SMART" id="SM00472">
    <property type="entry name" value="MIR"/>
    <property type="match status" value="3"/>
</dbReference>
<dbReference type="EC" id="2.4.1.109" evidence="4 15"/>
<comment type="function">
    <text evidence="15">Transfers mannose from Dol-P-mannose to Ser or Thr residues on proteins.</text>
</comment>
<dbReference type="STRING" id="2163413.A0A4P6XTV9"/>
<comment type="pathway">
    <text evidence="2 15">Protein modification; protein glycosylation.</text>
</comment>
<feature type="transmembrane region" description="Helical" evidence="15">
    <location>
        <begin position="288"/>
        <end position="305"/>
    </location>
</feature>
<dbReference type="InterPro" id="IPR032421">
    <property type="entry name" value="PMT_4TMC"/>
</dbReference>
<feature type="transmembrane region" description="Helical" evidence="15">
    <location>
        <begin position="728"/>
        <end position="747"/>
    </location>
</feature>
<keyword evidence="18" id="KW-1185">Reference proteome</keyword>
<feature type="transmembrane region" description="Helical" evidence="15">
    <location>
        <begin position="234"/>
        <end position="252"/>
    </location>
</feature>
<comment type="catalytic activity">
    <reaction evidence="14 15">
        <text>a di-trans,poly-cis-dolichyl beta-D-mannosyl phosphate + L-seryl-[protein] = 3-O-(alpha-D-mannosyl)-L-seryl-[protein] + a di-trans,poly-cis-dolichyl phosphate + H(+)</text>
        <dbReference type="Rhea" id="RHEA:17377"/>
        <dbReference type="Rhea" id="RHEA-COMP:9863"/>
        <dbReference type="Rhea" id="RHEA-COMP:13546"/>
        <dbReference type="Rhea" id="RHEA-COMP:19498"/>
        <dbReference type="Rhea" id="RHEA-COMP:19501"/>
        <dbReference type="ChEBI" id="CHEBI:15378"/>
        <dbReference type="ChEBI" id="CHEBI:29999"/>
        <dbReference type="ChEBI" id="CHEBI:57683"/>
        <dbReference type="ChEBI" id="CHEBI:58211"/>
        <dbReference type="ChEBI" id="CHEBI:137321"/>
        <dbReference type="EC" id="2.4.1.109"/>
    </reaction>
</comment>
<evidence type="ECO:0000256" key="10">
    <source>
        <dbReference type="ARBA" id="ARBA00022989"/>
    </source>
</evidence>
<feature type="transmembrane region" description="Helical" evidence="15">
    <location>
        <begin position="208"/>
        <end position="227"/>
    </location>
</feature>
<dbReference type="PROSITE" id="PS50919">
    <property type="entry name" value="MIR"/>
    <property type="match status" value="3"/>
</dbReference>
<feature type="domain" description="MIR" evidence="16">
    <location>
        <begin position="527"/>
        <end position="584"/>
    </location>
</feature>
<dbReference type="Pfam" id="PF02815">
    <property type="entry name" value="MIR"/>
    <property type="match status" value="1"/>
</dbReference>
<dbReference type="InterPro" id="IPR036300">
    <property type="entry name" value="MIR_dom_sf"/>
</dbReference>
<evidence type="ECO:0000259" key="16">
    <source>
        <dbReference type="PROSITE" id="PS50919"/>
    </source>
</evidence>
<dbReference type="Pfam" id="PF16192">
    <property type="entry name" value="PMT_4TMC"/>
    <property type="match status" value="1"/>
</dbReference>
<evidence type="ECO:0000256" key="4">
    <source>
        <dbReference type="ARBA" id="ARBA00012839"/>
    </source>
</evidence>
<dbReference type="EMBL" id="CP034462">
    <property type="protein sequence ID" value="QBM91057.1"/>
    <property type="molecule type" value="Genomic_DNA"/>
</dbReference>
<keyword evidence="6 15" id="KW-0808">Transferase</keyword>
<dbReference type="GO" id="GO:0005789">
    <property type="term" value="C:endoplasmic reticulum membrane"/>
    <property type="evidence" value="ECO:0007669"/>
    <property type="project" value="UniProtKB-SubCell"/>
</dbReference>
<dbReference type="PANTHER" id="PTHR10050:SF50">
    <property type="entry name" value="DOLICHYL-PHOSPHATE-MANNOSE--PROTEIN MANNOSYLTRANSFERASE 1-RELATED"/>
    <property type="match status" value="1"/>
</dbReference>
<keyword evidence="11 15" id="KW-0472">Membrane</keyword>
<keyword evidence="5 15" id="KW-0328">Glycosyltransferase</keyword>
<comment type="subcellular location">
    <subcellularLocation>
        <location evidence="1 15">Endoplasmic reticulum membrane</location>
        <topology evidence="1 15">Multi-pass membrane protein</topology>
    </subcellularLocation>
</comment>
<dbReference type="InterPro" id="IPR003342">
    <property type="entry name" value="ArnT-like_N"/>
</dbReference>
<evidence type="ECO:0000256" key="11">
    <source>
        <dbReference type="ARBA" id="ARBA00023136"/>
    </source>
</evidence>
<evidence type="ECO:0000256" key="12">
    <source>
        <dbReference type="ARBA" id="ARBA00023180"/>
    </source>
</evidence>
<evidence type="ECO:0000313" key="18">
    <source>
        <dbReference type="Proteomes" id="UP000292447"/>
    </source>
</evidence>
<feature type="transmembrane region" description="Helical" evidence="15">
    <location>
        <begin position="754"/>
        <end position="772"/>
    </location>
</feature>
<dbReference type="Gene3D" id="2.80.10.50">
    <property type="match status" value="1"/>
</dbReference>
<feature type="transmembrane region" description="Helical" evidence="15">
    <location>
        <begin position="258"/>
        <end position="276"/>
    </location>
</feature>
<evidence type="ECO:0000256" key="13">
    <source>
        <dbReference type="ARBA" id="ARBA00045085"/>
    </source>
</evidence>
<keyword evidence="8" id="KW-0677">Repeat</keyword>
<dbReference type="InterPro" id="IPR016093">
    <property type="entry name" value="MIR_motif"/>
</dbReference>
<keyword evidence="7 15" id="KW-0812">Transmembrane</keyword>
<evidence type="ECO:0000313" key="17">
    <source>
        <dbReference type="EMBL" id="QBM91057.1"/>
    </source>
</evidence>
<dbReference type="AlphaFoldDB" id="A0A4P6XTV9"/>
<feature type="domain" description="MIR" evidence="16">
    <location>
        <begin position="459"/>
        <end position="518"/>
    </location>
</feature>
<dbReference type="UniPathway" id="UPA00378"/>
<comment type="catalytic activity">
    <reaction evidence="13 15">
        <text>a di-trans,poly-cis-dolichyl beta-D-mannosyl phosphate + L-threonyl-[protein] = 3-O-(alpha-D-mannosyl)-L-threonyl-[protein] + a di-trans,poly-cis-dolichyl phosphate + H(+)</text>
        <dbReference type="Rhea" id="RHEA:53396"/>
        <dbReference type="Rhea" id="RHEA-COMP:11060"/>
        <dbReference type="Rhea" id="RHEA-COMP:13547"/>
        <dbReference type="Rhea" id="RHEA-COMP:19498"/>
        <dbReference type="Rhea" id="RHEA-COMP:19501"/>
        <dbReference type="ChEBI" id="CHEBI:15378"/>
        <dbReference type="ChEBI" id="CHEBI:30013"/>
        <dbReference type="ChEBI" id="CHEBI:57683"/>
        <dbReference type="ChEBI" id="CHEBI:58211"/>
        <dbReference type="ChEBI" id="CHEBI:137323"/>
        <dbReference type="EC" id="2.4.1.109"/>
    </reaction>
</comment>
<dbReference type="PANTHER" id="PTHR10050">
    <property type="entry name" value="DOLICHYL-PHOSPHATE-MANNOSE--PROTEIN MANNOSYLTRANSFERASE"/>
    <property type="match status" value="1"/>
</dbReference>
<feature type="transmembrane region" description="Helical" evidence="15">
    <location>
        <begin position="657"/>
        <end position="678"/>
    </location>
</feature>
<feature type="transmembrane region" description="Helical" evidence="15">
    <location>
        <begin position="311"/>
        <end position="329"/>
    </location>
</feature>
<dbReference type="InterPro" id="IPR027005">
    <property type="entry name" value="PMT-like"/>
</dbReference>
<evidence type="ECO:0000256" key="3">
    <source>
        <dbReference type="ARBA" id="ARBA00007222"/>
    </source>
</evidence>
<accession>A0A4P6XTV9</accession>
<evidence type="ECO:0000256" key="1">
    <source>
        <dbReference type="ARBA" id="ARBA00004477"/>
    </source>
</evidence>
<evidence type="ECO:0000256" key="7">
    <source>
        <dbReference type="ARBA" id="ARBA00022692"/>
    </source>
</evidence>
<keyword evidence="10 15" id="KW-1133">Transmembrane helix</keyword>
<keyword evidence="12" id="KW-0325">Glycoprotein</keyword>
<keyword evidence="9 15" id="KW-0256">Endoplasmic reticulum</keyword>
<gene>
    <name evidence="17" type="primary">MPUL0G00990</name>
    <name evidence="17" type="ORF">METSCH_G00990</name>
</gene>
<reference evidence="18" key="1">
    <citation type="submission" date="2019-03" db="EMBL/GenBank/DDBJ databases">
        <title>Snf2 controls pulcherriminic acid biosynthesis and connects pigmentation and antifungal activity of the yeast Metschnikowia pulcherrima.</title>
        <authorList>
            <person name="Gore-Lloyd D."/>
            <person name="Sumann I."/>
            <person name="Brachmann A.O."/>
            <person name="Schneeberger K."/>
            <person name="Ortiz-Merino R.A."/>
            <person name="Moreno-Beltran M."/>
            <person name="Schlaefli M."/>
            <person name="Kirner P."/>
            <person name="Santos Kron A."/>
            <person name="Wolfe K.H."/>
            <person name="Piel J."/>
            <person name="Ahrens C.H."/>
            <person name="Henk D."/>
            <person name="Freimoser F.M."/>
        </authorList>
    </citation>
    <scope>NUCLEOTIDE SEQUENCE [LARGE SCALE GENOMIC DNA]</scope>
    <source>
        <strain evidence="18">APC 1.2</strain>
    </source>
</reference>
<dbReference type="Pfam" id="PF02366">
    <property type="entry name" value="PMT"/>
    <property type="match status" value="1"/>
</dbReference>
<evidence type="ECO:0000256" key="5">
    <source>
        <dbReference type="ARBA" id="ARBA00022676"/>
    </source>
</evidence>
<dbReference type="SUPFAM" id="SSF82109">
    <property type="entry name" value="MIR domain"/>
    <property type="match status" value="1"/>
</dbReference>